<dbReference type="PANTHER" id="PTHR11614">
    <property type="entry name" value="PHOSPHOLIPASE-RELATED"/>
    <property type="match status" value="1"/>
</dbReference>
<reference evidence="2 3" key="1">
    <citation type="submission" date="2020-01" db="EMBL/GenBank/DDBJ databases">
        <title>Sphingomonas sp. C33 whole genome sequece.</title>
        <authorList>
            <person name="Park C."/>
        </authorList>
    </citation>
    <scope>NUCLEOTIDE SEQUENCE [LARGE SCALE GENOMIC DNA]</scope>
    <source>
        <strain evidence="2 3">C33</strain>
    </source>
</reference>
<dbReference type="EMBL" id="CP047895">
    <property type="protein sequence ID" value="QHL90413.1"/>
    <property type="molecule type" value="Genomic_DNA"/>
</dbReference>
<organism evidence="2 3">
    <name type="scientific">Sphingomonas changnyeongensis</name>
    <dbReference type="NCBI Taxonomy" id="2698679"/>
    <lineage>
        <taxon>Bacteria</taxon>
        <taxon>Pseudomonadati</taxon>
        <taxon>Pseudomonadota</taxon>
        <taxon>Alphaproteobacteria</taxon>
        <taxon>Sphingomonadales</taxon>
        <taxon>Sphingomonadaceae</taxon>
        <taxon>Sphingomonas</taxon>
    </lineage>
</organism>
<proteinExistence type="predicted"/>
<dbReference type="AlphaFoldDB" id="A0A7Z2NV67"/>
<dbReference type="InterPro" id="IPR022742">
    <property type="entry name" value="Hydrolase_4"/>
</dbReference>
<evidence type="ECO:0000259" key="1">
    <source>
        <dbReference type="Pfam" id="PF12146"/>
    </source>
</evidence>
<accession>A0A7Z2NV67</accession>
<gene>
    <name evidence="2" type="ORF">GVO57_05640</name>
</gene>
<dbReference type="SUPFAM" id="SSF53474">
    <property type="entry name" value="alpha/beta-Hydrolases"/>
    <property type="match status" value="1"/>
</dbReference>
<keyword evidence="2" id="KW-0378">Hydrolase</keyword>
<dbReference type="GO" id="GO:0016787">
    <property type="term" value="F:hydrolase activity"/>
    <property type="evidence" value="ECO:0007669"/>
    <property type="project" value="UniProtKB-KW"/>
</dbReference>
<protein>
    <submittedName>
        <fullName evidence="2">Alpha/beta fold hydrolase</fullName>
    </submittedName>
</protein>
<dbReference type="RefSeq" id="WP_160592341.1">
    <property type="nucleotide sequence ID" value="NZ_CP047895.1"/>
</dbReference>
<sequence>MKNQPPFDRRAIPATARLFHRPAPDGWPLRMFDWPPEGGSRGSLLFLGGRGDIIEKYLESFAHWRAAGWHIRAVDWRGQGGSGRLSSDPLCGHADDFAPWIADLADFGGDWMATTPGPHVVIGHSMGGHLLLRGLAEGAIAPDAAVLVAPMLGLHSGPLGPRVGGAIAALLARIGRPDRMAWKTNERPSLPGASRRRLLTHDAERYADELWWKQANPDIALGPPSWAWVAAAYRSIAGLDRPGVLERIATPVLLLGAERDGLVKAAAIRRAARRLPAAELLMFGPESAHEILRESDAVRDRALARIDAFLAARAAGPAPAPVSAAGDAPAA</sequence>
<dbReference type="Pfam" id="PF12146">
    <property type="entry name" value="Hydrolase_4"/>
    <property type="match status" value="1"/>
</dbReference>
<evidence type="ECO:0000313" key="3">
    <source>
        <dbReference type="Proteomes" id="UP000464468"/>
    </source>
</evidence>
<dbReference type="InterPro" id="IPR029058">
    <property type="entry name" value="AB_hydrolase_fold"/>
</dbReference>
<dbReference type="Gene3D" id="3.40.50.1820">
    <property type="entry name" value="alpha/beta hydrolase"/>
    <property type="match status" value="1"/>
</dbReference>
<evidence type="ECO:0000313" key="2">
    <source>
        <dbReference type="EMBL" id="QHL90413.1"/>
    </source>
</evidence>
<dbReference type="Proteomes" id="UP000464468">
    <property type="component" value="Chromosome"/>
</dbReference>
<feature type="domain" description="Serine aminopeptidase S33" evidence="1">
    <location>
        <begin position="40"/>
        <end position="296"/>
    </location>
</feature>
<name>A0A7Z2NV67_9SPHN</name>
<dbReference type="InterPro" id="IPR051044">
    <property type="entry name" value="MAG_DAG_Lipase"/>
</dbReference>
<keyword evidence="3" id="KW-1185">Reference proteome</keyword>
<dbReference type="KEGG" id="schy:GVO57_05640"/>